<comment type="caution">
    <text evidence="3">The sequence shown here is derived from an EMBL/GenBank/DDBJ whole genome shotgun (WGS) entry which is preliminary data.</text>
</comment>
<keyword evidence="4" id="KW-1185">Reference proteome</keyword>
<reference evidence="4" key="1">
    <citation type="journal article" date="2019" name="Int. J. Syst. Evol. Microbiol.">
        <title>The Global Catalogue of Microorganisms (GCM) 10K type strain sequencing project: providing services to taxonomists for standard genome sequencing and annotation.</title>
        <authorList>
            <consortium name="The Broad Institute Genomics Platform"/>
            <consortium name="The Broad Institute Genome Sequencing Center for Infectious Disease"/>
            <person name="Wu L."/>
            <person name="Ma J."/>
        </authorList>
    </citation>
    <scope>NUCLEOTIDE SEQUENCE [LARGE SCALE GENOMIC DNA]</scope>
    <source>
        <strain evidence="4">NBRC 102520</strain>
    </source>
</reference>
<proteinExistence type="predicted"/>
<feature type="signal peptide" evidence="2">
    <location>
        <begin position="1"/>
        <end position="40"/>
    </location>
</feature>
<evidence type="ECO:0000313" key="3">
    <source>
        <dbReference type="EMBL" id="GLR87127.1"/>
    </source>
</evidence>
<evidence type="ECO:0000256" key="1">
    <source>
        <dbReference type="SAM" id="MobiDB-lite"/>
    </source>
</evidence>
<dbReference type="Proteomes" id="UP001156905">
    <property type="component" value="Unassembled WGS sequence"/>
</dbReference>
<protein>
    <submittedName>
        <fullName evidence="3">Uncharacterized protein</fullName>
    </submittedName>
</protein>
<dbReference type="EMBL" id="BSOW01000013">
    <property type="protein sequence ID" value="GLR87127.1"/>
    <property type="molecule type" value="Genomic_DNA"/>
</dbReference>
<evidence type="ECO:0000256" key="2">
    <source>
        <dbReference type="SAM" id="SignalP"/>
    </source>
</evidence>
<name>A0ABQ6AY70_9BRAD</name>
<evidence type="ECO:0000313" key="4">
    <source>
        <dbReference type="Proteomes" id="UP001156905"/>
    </source>
</evidence>
<feature type="chain" id="PRO_5046968835" evidence="2">
    <location>
        <begin position="41"/>
        <end position="226"/>
    </location>
</feature>
<sequence length="226" mass="23325">MEYGPLKVRELRSSQAALRRGPVIALALSMAFAAASPAAAQSLTDRFKSLFGGSSDEPPAQTTTPAPGQPADTQAEIDCPSVTVRAGASTYAVAAPGKQAIGNDVRYQASITKMARECVRNGSEITARIGIQGRVVAGPAGAPSSVEIPLRVAVVQGGIGEKVIGSKAYRTTVAMSEDGSAPFTFVAEDIVYPMPSSAVADSYIFYVGFDPQALSGSSKAAPKKKK</sequence>
<feature type="compositionally biased region" description="Low complexity" evidence="1">
    <location>
        <begin position="58"/>
        <end position="74"/>
    </location>
</feature>
<gene>
    <name evidence="3" type="ORF">GCM10007857_38380</name>
</gene>
<dbReference type="RefSeq" id="WP_284267762.1">
    <property type="nucleotide sequence ID" value="NZ_BSOW01000013.1"/>
</dbReference>
<accession>A0ABQ6AY70</accession>
<keyword evidence="2" id="KW-0732">Signal</keyword>
<organism evidence="3 4">
    <name type="scientific">Bradyrhizobium iriomotense</name>
    <dbReference type="NCBI Taxonomy" id="441950"/>
    <lineage>
        <taxon>Bacteria</taxon>
        <taxon>Pseudomonadati</taxon>
        <taxon>Pseudomonadota</taxon>
        <taxon>Alphaproteobacteria</taxon>
        <taxon>Hyphomicrobiales</taxon>
        <taxon>Nitrobacteraceae</taxon>
        <taxon>Bradyrhizobium</taxon>
    </lineage>
</organism>
<feature type="region of interest" description="Disordered" evidence="1">
    <location>
        <begin position="49"/>
        <end position="74"/>
    </location>
</feature>